<dbReference type="Pfam" id="PF24626">
    <property type="entry name" value="SH3_Tf2-1"/>
    <property type="match status" value="1"/>
</dbReference>
<accession>A0A9W8CFL2</accession>
<dbReference type="EMBL" id="MU629447">
    <property type="protein sequence ID" value="KAJ1257003.1"/>
    <property type="molecule type" value="Genomic_DNA"/>
</dbReference>
<dbReference type="PANTHER" id="PTHR46148">
    <property type="entry name" value="CHROMO DOMAIN-CONTAINING PROTEIN"/>
    <property type="match status" value="1"/>
</dbReference>
<dbReference type="PANTHER" id="PTHR46148:SF52">
    <property type="entry name" value="OS04G0603800 PROTEIN"/>
    <property type="match status" value="1"/>
</dbReference>
<protein>
    <recommendedName>
        <fullName evidence="1">Tf2-1-like SH3-like domain-containing protein</fullName>
    </recommendedName>
</protein>
<evidence type="ECO:0000313" key="3">
    <source>
        <dbReference type="Proteomes" id="UP001164776"/>
    </source>
</evidence>
<sequence length="137" mass="15498">MKQHADKKRSEKVFAIGDQVYLKLQPYVQSSMAYRSNQKLSFRFYGPFKILERVGSVAYRLDLPPDARIHPLVHVSQLKLHIAPDIVVDTNLSIVCTDPLKTMVPEPVLGRKRASRGNLVVSQVLIRWTGLPDSMAT</sequence>
<feature type="domain" description="Tf2-1-like SH3-like" evidence="1">
    <location>
        <begin position="17"/>
        <end position="80"/>
    </location>
</feature>
<evidence type="ECO:0000313" key="2">
    <source>
        <dbReference type="EMBL" id="KAJ1257003.1"/>
    </source>
</evidence>
<name>A0A9W8CFL2_9POAL</name>
<keyword evidence="3" id="KW-1185">Reference proteome</keyword>
<evidence type="ECO:0000259" key="1">
    <source>
        <dbReference type="Pfam" id="PF24626"/>
    </source>
</evidence>
<organism evidence="2 3">
    <name type="scientific">Paspalum vaginatum</name>
    <name type="common">seashore paspalum</name>
    <dbReference type="NCBI Taxonomy" id="158149"/>
    <lineage>
        <taxon>Eukaryota</taxon>
        <taxon>Viridiplantae</taxon>
        <taxon>Streptophyta</taxon>
        <taxon>Embryophyta</taxon>
        <taxon>Tracheophyta</taxon>
        <taxon>Spermatophyta</taxon>
        <taxon>Magnoliopsida</taxon>
        <taxon>Liliopsida</taxon>
        <taxon>Poales</taxon>
        <taxon>Poaceae</taxon>
        <taxon>PACMAD clade</taxon>
        <taxon>Panicoideae</taxon>
        <taxon>Andropogonodae</taxon>
        <taxon>Paspaleae</taxon>
        <taxon>Paspalinae</taxon>
        <taxon>Paspalum</taxon>
    </lineage>
</organism>
<proteinExistence type="predicted"/>
<reference evidence="2 3" key="1">
    <citation type="submission" date="2022-10" db="EMBL/GenBank/DDBJ databases">
        <title>WGS assembly of Paspalum vaginatum 540-79.</title>
        <authorList>
            <person name="Sun G."/>
            <person name="Wase N."/>
            <person name="Shu S."/>
            <person name="Jenkins J."/>
            <person name="Zhou B."/>
            <person name="Torres-Rodriguez J."/>
            <person name="Chen C."/>
            <person name="Sandor L."/>
            <person name="Plott C."/>
            <person name="Yoshinga Y."/>
            <person name="Daum C."/>
            <person name="Qi P."/>
            <person name="Barry K."/>
            <person name="Lipzen A."/>
            <person name="Berry L."/>
            <person name="Pedersen C."/>
            <person name="Gottilla T."/>
            <person name="Foltz A."/>
            <person name="Yu H."/>
            <person name="O'Malley R."/>
            <person name="Zhang C."/>
            <person name="Devos K."/>
            <person name="Sigmon B."/>
            <person name="Yu B."/>
            <person name="Obata T."/>
            <person name="Schmutz J."/>
            <person name="Schnable J."/>
        </authorList>
    </citation>
    <scope>NUCLEOTIDE SEQUENCE [LARGE SCALE GENOMIC DNA]</scope>
    <source>
        <strain evidence="3">cv. 540-79</strain>
    </source>
</reference>
<comment type="caution">
    <text evidence="2">The sequence shown here is derived from an EMBL/GenBank/DDBJ whole genome shotgun (WGS) entry which is preliminary data.</text>
</comment>
<dbReference type="InterPro" id="IPR056924">
    <property type="entry name" value="SH3_Tf2-1"/>
</dbReference>
<gene>
    <name evidence="2" type="ORF">BS78_K237600</name>
</gene>
<dbReference type="OrthoDB" id="5554229at2759"/>
<dbReference type="Proteomes" id="UP001164776">
    <property type="component" value="Unassembled WGS sequence"/>
</dbReference>
<dbReference type="AlphaFoldDB" id="A0A9W8CFL2"/>